<accession>A0A6J4PUS4</accession>
<dbReference type="EMBL" id="CADCVA010000192">
    <property type="protein sequence ID" value="CAA9420113.1"/>
    <property type="molecule type" value="Genomic_DNA"/>
</dbReference>
<proteinExistence type="predicted"/>
<name>A0A6J4PUS4_9ACTN</name>
<feature type="coiled-coil region" evidence="1">
    <location>
        <begin position="104"/>
        <end position="134"/>
    </location>
</feature>
<protein>
    <submittedName>
        <fullName evidence="2">Uncharacterized protein</fullName>
    </submittedName>
</protein>
<gene>
    <name evidence="2" type="ORF">AVDCRST_MAG82-1365</name>
</gene>
<organism evidence="2">
    <name type="scientific">uncultured Rubrobacteraceae bacterium</name>
    <dbReference type="NCBI Taxonomy" id="349277"/>
    <lineage>
        <taxon>Bacteria</taxon>
        <taxon>Bacillati</taxon>
        <taxon>Actinomycetota</taxon>
        <taxon>Rubrobacteria</taxon>
        <taxon>Rubrobacterales</taxon>
        <taxon>Rubrobacteraceae</taxon>
        <taxon>environmental samples</taxon>
    </lineage>
</organism>
<dbReference type="AlphaFoldDB" id="A0A6J4PUS4"/>
<sequence>MPSTRPAAFGKERSLKVPSRGRLISLMTYIINRQAPIVVILLSVFVLAGCSGVFGETPREQADQAISSANESISEHNRLFDEARSTYAAVKEKIEAGDDPSKERENITEAKNTLEEARQDLQDAKESLESVRDLDVEPSVKEYAGLLSEAMDDQLAAEAKEIEFYVILEEDPALENNREEALDLLSEVGNGYENAEETYAKAQNLADSHPELIEES</sequence>
<reference evidence="2" key="1">
    <citation type="submission" date="2020-02" db="EMBL/GenBank/DDBJ databases">
        <authorList>
            <person name="Meier V. D."/>
        </authorList>
    </citation>
    <scope>NUCLEOTIDE SEQUENCE</scope>
    <source>
        <strain evidence="2">AVDCRST_MAG82</strain>
    </source>
</reference>
<keyword evidence="1" id="KW-0175">Coiled coil</keyword>
<evidence type="ECO:0000256" key="1">
    <source>
        <dbReference type="SAM" id="Coils"/>
    </source>
</evidence>
<evidence type="ECO:0000313" key="2">
    <source>
        <dbReference type="EMBL" id="CAA9420113.1"/>
    </source>
</evidence>